<dbReference type="Gene3D" id="1.20.1070.10">
    <property type="entry name" value="Rhodopsin 7-helix transmembrane proteins"/>
    <property type="match status" value="1"/>
</dbReference>
<feature type="transmembrane region" description="Helical" evidence="5">
    <location>
        <begin position="143"/>
        <end position="170"/>
    </location>
</feature>
<dbReference type="PROSITE" id="PS50262">
    <property type="entry name" value="G_PROTEIN_RECEP_F1_2"/>
    <property type="match status" value="1"/>
</dbReference>
<dbReference type="AlphaFoldDB" id="A0ABD0J7Y8"/>
<keyword evidence="3 5" id="KW-1133">Transmembrane helix</keyword>
<keyword evidence="2 5" id="KW-0812">Transmembrane</keyword>
<keyword evidence="9" id="KW-1185">Reference proteome</keyword>
<evidence type="ECO:0000259" key="7">
    <source>
        <dbReference type="PROSITE" id="PS50262"/>
    </source>
</evidence>
<dbReference type="PANTHER" id="PTHR23112:SF36">
    <property type="entry name" value="SI:DKEY-30C15.2 PROTEIN"/>
    <property type="match status" value="1"/>
</dbReference>
<evidence type="ECO:0000256" key="4">
    <source>
        <dbReference type="ARBA" id="ARBA00023136"/>
    </source>
</evidence>
<evidence type="ECO:0000313" key="9">
    <source>
        <dbReference type="Proteomes" id="UP001519460"/>
    </source>
</evidence>
<sequence length="247" mass="27911">MANTTETPATPDYMGPEELKGVAIVSMLTSGLSLFGSGSILVCVIYHRRVCSPEIFPIFHLSVANALASLFMLIITALYLDSHPSYPGSEGPCGYLLAIMTSLYISTFFLTLGYALEAFIRLHRRLQSYLSLEGIRTDGVSNVYMYVVYFVSWFVPLALGIFLMVMSHLIKENTDGQFSRILPPECSLCYPAFSAQDGFCWSHVEMGRRWQLMYKLIFLVPLLLVFILNMALYICIGRDFRQVSMRR</sequence>
<dbReference type="PANTHER" id="PTHR23112">
    <property type="entry name" value="G PROTEIN-COUPLED RECEPTOR 157-RELATED"/>
    <property type="match status" value="1"/>
</dbReference>
<comment type="subcellular location">
    <subcellularLocation>
        <location evidence="1">Membrane</location>
        <topology evidence="1">Multi-pass membrane protein</topology>
    </subcellularLocation>
</comment>
<dbReference type="SUPFAM" id="SSF81321">
    <property type="entry name" value="Family A G protein-coupled receptor-like"/>
    <property type="match status" value="1"/>
</dbReference>
<evidence type="ECO:0000256" key="3">
    <source>
        <dbReference type="ARBA" id="ARBA00022989"/>
    </source>
</evidence>
<feature type="transmembrane region" description="Helical" evidence="5">
    <location>
        <begin position="216"/>
        <end position="236"/>
    </location>
</feature>
<keyword evidence="4 5" id="KW-0472">Membrane</keyword>
<proteinExistence type="predicted"/>
<feature type="domain" description="G-protein coupled receptors family 2 profile 2" evidence="6">
    <location>
        <begin position="22"/>
        <end position="247"/>
    </location>
</feature>
<name>A0ABD0J7Y8_9CAEN</name>
<feature type="transmembrane region" description="Helical" evidence="5">
    <location>
        <begin position="58"/>
        <end position="80"/>
    </location>
</feature>
<dbReference type="GO" id="GO:0007165">
    <property type="term" value="P:signal transduction"/>
    <property type="evidence" value="ECO:0007669"/>
    <property type="project" value="UniProtKB-ARBA"/>
</dbReference>
<dbReference type="Proteomes" id="UP001519460">
    <property type="component" value="Unassembled WGS sequence"/>
</dbReference>
<dbReference type="EMBL" id="JACVVK020000580">
    <property type="protein sequence ID" value="KAK7465044.1"/>
    <property type="molecule type" value="Genomic_DNA"/>
</dbReference>
<feature type="transmembrane region" description="Helical" evidence="5">
    <location>
        <begin position="22"/>
        <end position="46"/>
    </location>
</feature>
<dbReference type="InterPro" id="IPR017452">
    <property type="entry name" value="GPCR_Rhodpsn_7TM"/>
</dbReference>
<feature type="non-terminal residue" evidence="8">
    <location>
        <position position="247"/>
    </location>
</feature>
<evidence type="ECO:0000313" key="8">
    <source>
        <dbReference type="EMBL" id="KAK7465044.1"/>
    </source>
</evidence>
<evidence type="ECO:0000256" key="5">
    <source>
        <dbReference type="SAM" id="Phobius"/>
    </source>
</evidence>
<evidence type="ECO:0000256" key="1">
    <source>
        <dbReference type="ARBA" id="ARBA00004141"/>
    </source>
</evidence>
<feature type="domain" description="G-protein coupled receptors family 1 profile" evidence="7">
    <location>
        <begin position="36"/>
        <end position="247"/>
    </location>
</feature>
<comment type="caution">
    <text evidence="8">The sequence shown here is derived from an EMBL/GenBank/DDBJ whole genome shotgun (WGS) entry which is preliminary data.</text>
</comment>
<reference evidence="8 9" key="1">
    <citation type="journal article" date="2023" name="Sci. Data">
        <title>Genome assembly of the Korean intertidal mud-creeper Batillaria attramentaria.</title>
        <authorList>
            <person name="Patra A.K."/>
            <person name="Ho P.T."/>
            <person name="Jun S."/>
            <person name="Lee S.J."/>
            <person name="Kim Y."/>
            <person name="Won Y.J."/>
        </authorList>
    </citation>
    <scope>NUCLEOTIDE SEQUENCE [LARGE SCALE GENOMIC DNA]</scope>
    <source>
        <strain evidence="8">Wonlab-2016</strain>
    </source>
</reference>
<dbReference type="InterPro" id="IPR017981">
    <property type="entry name" value="GPCR_2-like_7TM"/>
</dbReference>
<dbReference type="GO" id="GO:0016020">
    <property type="term" value="C:membrane"/>
    <property type="evidence" value="ECO:0007669"/>
    <property type="project" value="UniProtKB-SubCell"/>
</dbReference>
<evidence type="ECO:0000256" key="2">
    <source>
        <dbReference type="ARBA" id="ARBA00022692"/>
    </source>
</evidence>
<evidence type="ECO:0000259" key="6">
    <source>
        <dbReference type="PROSITE" id="PS50261"/>
    </source>
</evidence>
<evidence type="ECO:0008006" key="10">
    <source>
        <dbReference type="Google" id="ProtNLM"/>
    </source>
</evidence>
<organism evidence="8 9">
    <name type="scientific">Batillaria attramentaria</name>
    <dbReference type="NCBI Taxonomy" id="370345"/>
    <lineage>
        <taxon>Eukaryota</taxon>
        <taxon>Metazoa</taxon>
        <taxon>Spiralia</taxon>
        <taxon>Lophotrochozoa</taxon>
        <taxon>Mollusca</taxon>
        <taxon>Gastropoda</taxon>
        <taxon>Caenogastropoda</taxon>
        <taxon>Sorbeoconcha</taxon>
        <taxon>Cerithioidea</taxon>
        <taxon>Batillariidae</taxon>
        <taxon>Batillaria</taxon>
    </lineage>
</organism>
<feature type="transmembrane region" description="Helical" evidence="5">
    <location>
        <begin position="95"/>
        <end position="122"/>
    </location>
</feature>
<protein>
    <recommendedName>
        <fullName evidence="10">G-protein coupled receptors family 1 profile domain-containing protein</fullName>
    </recommendedName>
</protein>
<dbReference type="PROSITE" id="PS50261">
    <property type="entry name" value="G_PROTEIN_RECEP_F2_4"/>
    <property type="match status" value="1"/>
</dbReference>
<gene>
    <name evidence="8" type="ORF">BaRGS_00037783</name>
</gene>
<accession>A0ABD0J7Y8</accession>